<dbReference type="STRING" id="13249.R4G3I1"/>
<name>R4G3I1_RHOPR</name>
<feature type="repeat" description="WD" evidence="1">
    <location>
        <begin position="99"/>
        <end position="131"/>
    </location>
</feature>
<dbReference type="InterPro" id="IPR001680">
    <property type="entry name" value="WD40_rpt"/>
</dbReference>
<dbReference type="eggNOG" id="KOG2096">
    <property type="taxonomic scope" value="Eukaryota"/>
</dbReference>
<keyword evidence="1" id="KW-0853">WD repeat</keyword>
<proteinExistence type="evidence at transcript level"/>
<protein>
    <submittedName>
        <fullName evidence="4 5">Putative transducin beta-like 2</fullName>
    </submittedName>
</protein>
<feature type="transmembrane region" description="Helical" evidence="3">
    <location>
        <begin position="20"/>
        <end position="40"/>
    </location>
</feature>
<accession>R4G3I1</accession>
<dbReference type="PROSITE" id="PS50082">
    <property type="entry name" value="WD_REPEATS_2"/>
    <property type="match status" value="2"/>
</dbReference>
<dbReference type="GO" id="GO:0030968">
    <property type="term" value="P:endoplasmic reticulum unfolded protein response"/>
    <property type="evidence" value="ECO:0007669"/>
    <property type="project" value="TreeGrafter"/>
</dbReference>
<evidence type="ECO:0000313" key="5">
    <source>
        <dbReference type="EnsemblMetazoa" id="RPRC007389-PA"/>
    </source>
</evidence>
<dbReference type="EnsemblMetazoa" id="RPRC007389-RA">
    <property type="protein sequence ID" value="RPRC007389-PA"/>
    <property type="gene ID" value="RPRC007389"/>
</dbReference>
<evidence type="ECO:0000256" key="2">
    <source>
        <dbReference type="SAM" id="MobiDB-lite"/>
    </source>
</evidence>
<organism evidence="4">
    <name type="scientific">Rhodnius prolixus</name>
    <name type="common">Triatomid bug</name>
    <dbReference type="NCBI Taxonomy" id="13249"/>
    <lineage>
        <taxon>Eukaryota</taxon>
        <taxon>Metazoa</taxon>
        <taxon>Ecdysozoa</taxon>
        <taxon>Arthropoda</taxon>
        <taxon>Hexapoda</taxon>
        <taxon>Insecta</taxon>
        <taxon>Pterygota</taxon>
        <taxon>Neoptera</taxon>
        <taxon>Paraneoptera</taxon>
        <taxon>Hemiptera</taxon>
        <taxon>Heteroptera</taxon>
        <taxon>Panheteroptera</taxon>
        <taxon>Cimicomorpha</taxon>
        <taxon>Reduviidae</taxon>
        <taxon>Triatominae</taxon>
        <taxon>Rhodnius</taxon>
    </lineage>
</organism>
<dbReference type="Proteomes" id="UP000015103">
    <property type="component" value="Unassembled WGS sequence"/>
</dbReference>
<keyword evidence="3" id="KW-0812">Transmembrane</keyword>
<dbReference type="InParanoid" id="R4G3I1"/>
<dbReference type="PANTHER" id="PTHR44321:SF1">
    <property type="entry name" value="TRANSDUCIN BETA-LIKE PROTEIN 2"/>
    <property type="match status" value="1"/>
</dbReference>
<dbReference type="Gene3D" id="2.130.10.10">
    <property type="entry name" value="YVTN repeat-like/Quinoprotein amine dehydrogenase"/>
    <property type="match status" value="2"/>
</dbReference>
<keyword evidence="3" id="KW-1133">Transmembrane helix</keyword>
<dbReference type="SUPFAM" id="SSF50978">
    <property type="entry name" value="WD40 repeat-like"/>
    <property type="match status" value="1"/>
</dbReference>
<evidence type="ECO:0000313" key="6">
    <source>
        <dbReference type="Proteomes" id="UP000015103"/>
    </source>
</evidence>
<dbReference type="OMA" id="WDINVRY"/>
<feature type="repeat" description="WD" evidence="1">
    <location>
        <begin position="289"/>
        <end position="323"/>
    </location>
</feature>
<dbReference type="PROSITE" id="PS50294">
    <property type="entry name" value="WD_REPEATS_REGION"/>
    <property type="match status" value="1"/>
</dbReference>
<reference evidence="4" key="1">
    <citation type="submission" date="2013-04" db="EMBL/GenBank/DDBJ databases">
        <title>An insight into the transcriptome of the digestive tract of the blood sucking bug, Rhodnius prolixus.</title>
        <authorList>
            <person name="Ribeiro J.M.C."/>
            <person name="Genta F.A."/>
            <person name="Sorgine M.H.F."/>
            <person name="Paiva-Silva G.O."/>
            <person name="Majerowicz D."/>
            <person name="Medeiros M."/>
            <person name="Koerich L."/>
            <person name="Terra W.R."/>
            <person name="Ferreira C."/>
            <person name="Pimentel A.C."/>
            <person name="Bisch P.M."/>
            <person name="Diniz M.M.P."/>
            <person name="Nascimento R."/>
            <person name="Salmon D."/>
            <person name="Silber A.M."/>
            <person name="Alves M."/>
            <person name="Oliveira M.F."/>
            <person name="Gondim K.C."/>
            <person name="Silva Neto M.A.C."/>
            <person name="Atella G.C."/>
            <person name="Araujo H."/>
            <person name="Dias F.S."/>
            <person name="Polycarpo C.R."/>
            <person name="Fampa P."/>
            <person name="Melo A.C."/>
            <person name="Tanaka A.S."/>
            <person name="Balczun C."/>
            <person name="Oliveira J.H.M."/>
            <person name="Goncalves R."/>
            <person name="Lazoski C."/>
            <person name="Pereira M.A."/>
            <person name="Rivera-Pomar R."/>
            <person name="Diambra L."/>
            <person name="Schaub G.A."/>
            <person name="Garcia E.S."/>
            <person name="Azambuja P."/>
            <person name="Braz G.R.C."/>
            <person name="Oliveira P.L."/>
        </authorList>
    </citation>
    <scope>NUCLEOTIDE SEQUENCE</scope>
</reference>
<sequence>MDSSHLSGVLQKTLVPLIVRYFPVFVTLFLAWITVNELYFKKQSDNKKGEQENNAPPQKAERKPVVPSAIKPPKKKQSTEKWNREGKQNFSHEWLLTSLKGHSGAIMDMDFSANGKFLATCADDRAIFVWSTKHWKEKDHKYIRYNVDYDHASLIRWSPDSKAFIYNRYSDNLIEVCKLVRKPDGWISSLAKALTYPKVHNDEIIGMGIDQNGKYIMTCSSGTDMIIWDLKGVELAKVETYLMNNYAAKVSPCGTFVAVSGFAPDVKVWEVQFNKTSGEFKQVCRAFELTGHTSGVFDFAFNADSTQIATLSKDKTWKLYNIKIQYTKGEDPHLLKTGKFNSEGKKSRIALSPDGQVICLSCDSTLTIINALTGEVDKIIRNVYSGPISSVMFDAAGEYILTAGDKHVRIFHNVTGYKASILAAKNKLQASGNSSATKERLQNTIQEAEAFLKSIGEE</sequence>
<reference evidence="6" key="2">
    <citation type="submission" date="2015-04" db="EMBL/GenBank/DDBJ databases">
        <authorList>
            <person name="Wilson R.K."/>
            <person name="Warren W."/>
            <person name="Dotson E."/>
            <person name="Oliveira P.L."/>
        </authorList>
    </citation>
    <scope>NUCLEOTIDE SEQUENCE</scope>
</reference>
<feature type="compositionally biased region" description="Basic and acidic residues" evidence="2">
    <location>
        <begin position="77"/>
        <end position="86"/>
    </location>
</feature>
<dbReference type="SMART" id="SM00320">
    <property type="entry name" value="WD40"/>
    <property type="match status" value="6"/>
</dbReference>
<dbReference type="GO" id="GO:0005783">
    <property type="term" value="C:endoplasmic reticulum"/>
    <property type="evidence" value="ECO:0007669"/>
    <property type="project" value="TreeGrafter"/>
</dbReference>
<dbReference type="GeneID" id="141453443"/>
<dbReference type="PANTHER" id="PTHR44321">
    <property type="entry name" value="TRANSDUCIN BETA-LIKE PROTEIN 2"/>
    <property type="match status" value="1"/>
</dbReference>
<dbReference type="InterPro" id="IPR015943">
    <property type="entry name" value="WD40/YVTN_repeat-like_dom_sf"/>
</dbReference>
<dbReference type="AlphaFoldDB" id="R4G3I1"/>
<reference evidence="5" key="3">
    <citation type="submission" date="2015-05" db="UniProtKB">
        <authorList>
            <consortium name="EnsemblMetazoa"/>
        </authorList>
    </citation>
    <scope>IDENTIFICATION</scope>
</reference>
<feature type="region of interest" description="Disordered" evidence="2">
    <location>
        <begin position="44"/>
        <end position="86"/>
    </location>
</feature>
<evidence type="ECO:0000256" key="1">
    <source>
        <dbReference type="PROSITE-ProRule" id="PRU00221"/>
    </source>
</evidence>
<keyword evidence="3" id="KW-0472">Membrane</keyword>
<dbReference type="VEuPathDB" id="VectorBase:RPRC007389"/>
<dbReference type="EMBL" id="ACPB03015393">
    <property type="status" value="NOT_ANNOTATED_CDS"/>
    <property type="molecule type" value="Genomic_DNA"/>
</dbReference>
<dbReference type="InterPro" id="IPR042410">
    <property type="entry name" value="WBSCR13"/>
</dbReference>
<evidence type="ECO:0000313" key="4">
    <source>
        <dbReference type="EMBL" id="JAA75325.1"/>
    </source>
</evidence>
<dbReference type="Pfam" id="PF00400">
    <property type="entry name" value="WD40"/>
    <property type="match status" value="3"/>
</dbReference>
<dbReference type="EMBL" id="GAHY01002185">
    <property type="protein sequence ID" value="JAA75325.1"/>
    <property type="molecule type" value="mRNA"/>
</dbReference>
<evidence type="ECO:0000256" key="3">
    <source>
        <dbReference type="SAM" id="Phobius"/>
    </source>
</evidence>
<dbReference type="InterPro" id="IPR036322">
    <property type="entry name" value="WD40_repeat_dom_sf"/>
</dbReference>
<keyword evidence="6" id="KW-1185">Reference proteome</keyword>
<dbReference type="RefSeq" id="XP_073982811.1">
    <property type="nucleotide sequence ID" value="XM_074126710.1"/>
</dbReference>
<dbReference type="HOGENOM" id="CLU_047173_1_0_1"/>